<sequence length="391" mass="44254">MIADRELFYFKFFNDEDKQTVIDHGPTFLAGRIFVVWPWSPTVEEYRNGIKAVPLWVKLDIPKHLWTKRGLEMVTSVLGDPLCMDEATSNRTRISYARVCIVVNLEFKFPSHFPVKFGEGNIVDIGVEYEWVPEKCSFCKAFGHSNNKCLKNPDVPKLFSNRNQKQQNQNQNQNHDSTSKPPRTQRTSITTRWVPKNMLQGQTSCTRDEQGRPLAKEPTTQITGNLSSHTVSLTSSASLDKQTGVDQPPENALDVYQPSEDSLSDPGQFIIDLSSYKKANSSFNNSGIQSLTPRESQEDLSRAIIIAKPTTELFDSSNSTGKSMVIYEHNSNIFNPSTGSEDLSMIKFHDETSEELHSFLNAKENQHSFNGSDTTASEKDYFSNHTYEDRS</sequence>
<dbReference type="PANTHER" id="PTHR31286:SF165">
    <property type="entry name" value="DUF4283 DOMAIN-CONTAINING PROTEIN"/>
    <property type="match status" value="1"/>
</dbReference>
<feature type="compositionally biased region" description="Polar residues" evidence="1">
    <location>
        <begin position="175"/>
        <end position="191"/>
    </location>
</feature>
<dbReference type="OrthoDB" id="1002340at2759"/>
<dbReference type="Proteomes" id="UP000631114">
    <property type="component" value="Unassembled WGS sequence"/>
</dbReference>
<dbReference type="InterPro" id="IPR040256">
    <property type="entry name" value="At4g02000-like"/>
</dbReference>
<comment type="caution">
    <text evidence="2">The sequence shown here is derived from an EMBL/GenBank/DDBJ whole genome shotgun (WGS) entry which is preliminary data.</text>
</comment>
<evidence type="ECO:0000313" key="3">
    <source>
        <dbReference type="Proteomes" id="UP000631114"/>
    </source>
</evidence>
<accession>A0A835HMZ1</accession>
<feature type="compositionally biased region" description="Basic and acidic residues" evidence="1">
    <location>
        <begin position="206"/>
        <end position="215"/>
    </location>
</feature>
<dbReference type="EMBL" id="JADFTS010000006">
    <property type="protein sequence ID" value="KAF9602400.1"/>
    <property type="molecule type" value="Genomic_DNA"/>
</dbReference>
<keyword evidence="3" id="KW-1185">Reference proteome</keyword>
<feature type="compositionally biased region" description="Low complexity" evidence="1">
    <location>
        <begin position="161"/>
        <end position="174"/>
    </location>
</feature>
<evidence type="ECO:0000256" key="1">
    <source>
        <dbReference type="SAM" id="MobiDB-lite"/>
    </source>
</evidence>
<feature type="region of interest" description="Disordered" evidence="1">
    <location>
        <begin position="366"/>
        <end position="391"/>
    </location>
</feature>
<name>A0A835HMZ1_9MAGN</name>
<feature type="region of interest" description="Disordered" evidence="1">
    <location>
        <begin position="153"/>
        <end position="248"/>
    </location>
</feature>
<proteinExistence type="predicted"/>
<protein>
    <recommendedName>
        <fullName evidence="4">DUF4283 domain-containing protein</fullName>
    </recommendedName>
</protein>
<feature type="compositionally biased region" description="Low complexity" evidence="1">
    <location>
        <begin position="226"/>
        <end position="239"/>
    </location>
</feature>
<evidence type="ECO:0008006" key="4">
    <source>
        <dbReference type="Google" id="ProtNLM"/>
    </source>
</evidence>
<dbReference type="AlphaFoldDB" id="A0A835HMZ1"/>
<gene>
    <name evidence="2" type="ORF">IFM89_027529</name>
</gene>
<feature type="compositionally biased region" description="Basic and acidic residues" evidence="1">
    <location>
        <begin position="376"/>
        <end position="391"/>
    </location>
</feature>
<dbReference type="PANTHER" id="PTHR31286">
    <property type="entry name" value="GLYCINE-RICH CELL WALL STRUCTURAL PROTEIN 1.8-LIKE"/>
    <property type="match status" value="1"/>
</dbReference>
<organism evidence="2 3">
    <name type="scientific">Coptis chinensis</name>
    <dbReference type="NCBI Taxonomy" id="261450"/>
    <lineage>
        <taxon>Eukaryota</taxon>
        <taxon>Viridiplantae</taxon>
        <taxon>Streptophyta</taxon>
        <taxon>Embryophyta</taxon>
        <taxon>Tracheophyta</taxon>
        <taxon>Spermatophyta</taxon>
        <taxon>Magnoliopsida</taxon>
        <taxon>Ranunculales</taxon>
        <taxon>Ranunculaceae</taxon>
        <taxon>Coptidoideae</taxon>
        <taxon>Coptis</taxon>
    </lineage>
</organism>
<evidence type="ECO:0000313" key="2">
    <source>
        <dbReference type="EMBL" id="KAF9602400.1"/>
    </source>
</evidence>
<reference evidence="2 3" key="1">
    <citation type="submission" date="2020-10" db="EMBL/GenBank/DDBJ databases">
        <title>The Coptis chinensis genome and diversification of protoberbering-type alkaloids.</title>
        <authorList>
            <person name="Wang B."/>
            <person name="Shu S."/>
            <person name="Song C."/>
            <person name="Liu Y."/>
        </authorList>
    </citation>
    <scope>NUCLEOTIDE SEQUENCE [LARGE SCALE GENOMIC DNA]</scope>
    <source>
        <strain evidence="2">HL-2020</strain>
        <tissue evidence="2">Leaf</tissue>
    </source>
</reference>